<dbReference type="InterPro" id="IPR001650">
    <property type="entry name" value="Helicase_C-like"/>
</dbReference>
<keyword evidence="6" id="KW-0915">Sodium</keyword>
<reference evidence="15" key="1">
    <citation type="submission" date="2025-08" db="UniProtKB">
        <authorList>
            <consortium name="RefSeq"/>
        </authorList>
    </citation>
    <scope>IDENTIFICATION</scope>
    <source>
        <tissue evidence="15">Testes</tissue>
    </source>
</reference>
<organism evidence="14 15">
    <name type="scientific">Saccoglossus kowalevskii</name>
    <name type="common">Acorn worm</name>
    <dbReference type="NCBI Taxonomy" id="10224"/>
    <lineage>
        <taxon>Eukaryota</taxon>
        <taxon>Metazoa</taxon>
        <taxon>Hemichordata</taxon>
        <taxon>Enteropneusta</taxon>
        <taxon>Harrimaniidae</taxon>
        <taxon>Saccoglossus</taxon>
    </lineage>
</organism>
<dbReference type="Pfam" id="PF00271">
    <property type="entry name" value="Helicase_C"/>
    <property type="match status" value="1"/>
</dbReference>
<dbReference type="Gene3D" id="3.40.50.300">
    <property type="entry name" value="P-loop containing nucleotide triphosphate hydrolases"/>
    <property type="match status" value="1"/>
</dbReference>
<gene>
    <name evidence="15" type="primary">LOC102806818</name>
</gene>
<dbReference type="PRINTS" id="PR01078">
    <property type="entry name" value="AMINACHANNEL"/>
</dbReference>
<dbReference type="RefSeq" id="XP_006815637.1">
    <property type="nucleotide sequence ID" value="XM_006815574.1"/>
</dbReference>
<evidence type="ECO:0000313" key="15">
    <source>
        <dbReference type="RefSeq" id="XP_006815637.1"/>
    </source>
</evidence>
<accession>A0ABM0M6J6</accession>
<comment type="similarity">
    <text evidence="11">Belongs to the amiloride-sensitive sodium channel (TC 1.A.6) family.</text>
</comment>
<dbReference type="Pfam" id="PF00858">
    <property type="entry name" value="ASC"/>
    <property type="match status" value="1"/>
</dbReference>
<evidence type="ECO:0000313" key="14">
    <source>
        <dbReference type="Proteomes" id="UP000694865"/>
    </source>
</evidence>
<evidence type="ECO:0000256" key="2">
    <source>
        <dbReference type="ARBA" id="ARBA00022448"/>
    </source>
</evidence>
<dbReference type="PANTHER" id="PTHR11690:SF248">
    <property type="entry name" value="PICKPOCKET 17, ISOFORM A"/>
    <property type="match status" value="1"/>
</dbReference>
<proteinExistence type="inferred from homology"/>
<keyword evidence="8 12" id="KW-0472">Membrane</keyword>
<dbReference type="PANTHER" id="PTHR11690">
    <property type="entry name" value="AMILORIDE-SENSITIVE SODIUM CHANNEL-RELATED"/>
    <property type="match status" value="1"/>
</dbReference>
<evidence type="ECO:0000256" key="4">
    <source>
        <dbReference type="ARBA" id="ARBA00022692"/>
    </source>
</evidence>
<feature type="transmembrane region" description="Helical" evidence="12">
    <location>
        <begin position="378"/>
        <end position="402"/>
    </location>
</feature>
<evidence type="ECO:0000256" key="1">
    <source>
        <dbReference type="ARBA" id="ARBA00004141"/>
    </source>
</evidence>
<evidence type="ECO:0000256" key="9">
    <source>
        <dbReference type="ARBA" id="ARBA00023201"/>
    </source>
</evidence>
<evidence type="ECO:0000256" key="3">
    <source>
        <dbReference type="ARBA" id="ARBA00022461"/>
    </source>
</evidence>
<name>A0ABM0M6J6_SACKO</name>
<dbReference type="InterPro" id="IPR001873">
    <property type="entry name" value="ENaC"/>
</dbReference>
<evidence type="ECO:0000256" key="5">
    <source>
        <dbReference type="ARBA" id="ARBA00022989"/>
    </source>
</evidence>
<keyword evidence="3 11" id="KW-0894">Sodium channel</keyword>
<evidence type="ECO:0000256" key="10">
    <source>
        <dbReference type="ARBA" id="ARBA00023303"/>
    </source>
</evidence>
<dbReference type="SUPFAM" id="SSF52540">
    <property type="entry name" value="P-loop containing nucleoside triphosphate hydrolases"/>
    <property type="match status" value="1"/>
</dbReference>
<evidence type="ECO:0000256" key="11">
    <source>
        <dbReference type="RuleBase" id="RU000679"/>
    </source>
</evidence>
<evidence type="ECO:0000256" key="12">
    <source>
        <dbReference type="SAM" id="Phobius"/>
    </source>
</evidence>
<dbReference type="Gene3D" id="1.10.287.770">
    <property type="entry name" value="YojJ-like"/>
    <property type="match status" value="1"/>
</dbReference>
<keyword evidence="14" id="KW-1185">Reference proteome</keyword>
<dbReference type="Proteomes" id="UP000694865">
    <property type="component" value="Unplaced"/>
</dbReference>
<evidence type="ECO:0000259" key="13">
    <source>
        <dbReference type="SMART" id="SM00490"/>
    </source>
</evidence>
<dbReference type="InterPro" id="IPR027417">
    <property type="entry name" value="P-loop_NTPase"/>
</dbReference>
<keyword evidence="4 11" id="KW-0812">Transmembrane</keyword>
<keyword evidence="5 12" id="KW-1133">Transmembrane helix</keyword>
<evidence type="ECO:0000256" key="6">
    <source>
        <dbReference type="ARBA" id="ARBA00023053"/>
    </source>
</evidence>
<evidence type="ECO:0000256" key="8">
    <source>
        <dbReference type="ARBA" id="ARBA00023136"/>
    </source>
</evidence>
<keyword evidence="7 11" id="KW-0406">Ion transport</keyword>
<comment type="subcellular location">
    <subcellularLocation>
        <location evidence="1">Membrane</location>
        <topology evidence="1">Multi-pass membrane protein</topology>
    </subcellularLocation>
</comment>
<dbReference type="GeneID" id="102806818"/>
<evidence type="ECO:0000256" key="7">
    <source>
        <dbReference type="ARBA" id="ARBA00023065"/>
    </source>
</evidence>
<feature type="domain" description="Helicase C-terminal" evidence="13">
    <location>
        <begin position="125"/>
        <end position="247"/>
    </location>
</feature>
<sequence length="460" mass="52577">MMSLKEDMCRQLMYYFQKRGLLIGDCMDPCNYLEYSQVISQAQWPSNSHAGGMVKLLAPLNDKVREFVFDEKSARDNLVRLEIYYDEINYQKITKLPAYTIEQLLGDIGGLLGLYIGLSLITVIEFLELIVTSTRFMCTKLSRRRKQRNRKDDVQMRDLSHDEIVATNTNHTKAQEGAFRTGELRSFFPGVRVLALTATASKCLQNQIKETLGMGIDMKSTYHVLHYGPSFDLESYIQESGRVGRDALELPRPVNPCDDEYFYRGEAFGCNPCTICRNAEHMNGCEQCYLKCDPGWFFRNKDYGCHPCIVCTTPDYLPGCNECVFSTTESLPVELSLTTLAGDITVDSHIDTDSLVVSTLADNVMVNDNNFPKKRQEMWLVSAMILGATFVTLCALVVCMVWKKILNNIKKRRHRQQYDTEAIYMNGKYETRLTTPVKYADHLTRFGQDLPHQPVQETCL</sequence>
<protein>
    <submittedName>
        <fullName evidence="15">Uncharacterized protein LOC102806818</fullName>
    </submittedName>
</protein>
<dbReference type="SMART" id="SM00490">
    <property type="entry name" value="HELICc"/>
    <property type="match status" value="1"/>
</dbReference>
<keyword evidence="9 11" id="KW-0739">Sodium transport</keyword>
<keyword evidence="10 11" id="KW-0407">Ion channel</keyword>
<keyword evidence="2 11" id="KW-0813">Transport</keyword>